<dbReference type="EMBL" id="BGZL01000004">
    <property type="protein sequence ID" value="GBQ00226.1"/>
    <property type="molecule type" value="Genomic_DNA"/>
</dbReference>
<feature type="region of interest" description="Disordered" evidence="1">
    <location>
        <begin position="44"/>
        <end position="65"/>
    </location>
</feature>
<keyword evidence="2" id="KW-1133">Transmembrane helix</keyword>
<dbReference type="Proteomes" id="UP000265354">
    <property type="component" value="Unassembled WGS sequence"/>
</dbReference>
<organism evidence="3 4">
    <name type="scientific">Streptomyces spongiicola</name>
    <dbReference type="NCBI Taxonomy" id="1690221"/>
    <lineage>
        <taxon>Bacteria</taxon>
        <taxon>Bacillati</taxon>
        <taxon>Actinomycetota</taxon>
        <taxon>Actinomycetes</taxon>
        <taxon>Kitasatosporales</taxon>
        <taxon>Streptomycetaceae</taxon>
        <taxon>Streptomyces</taxon>
    </lineage>
</organism>
<name>A0A388SV41_9ACTN</name>
<accession>A0A388SV41</accession>
<dbReference type="InterPro" id="IPR058061">
    <property type="entry name" value="SCO4848-like"/>
</dbReference>
<sequence>MDITAGGLGAFSSVVPASAAAAAGAAVSAGSNATATAHAVLLEADTDENVQGPGGGSDTGRVTRRELRRYSPARSATGPRAPEPPAAGLFAAVLPGSEPCAPDLPAPDPVGVEPVGVEVGVEPVGVEPVGVDPADADAACGATGPRRREEGDCGDTDSMKLSRPVSWFLLAFGVWSWVIWVTFVRNLWQDASGLAFDDAGDPTAYFWVHLLLAVTSLLLGTAIGAIGFRGVRALRRDRG</sequence>
<feature type="transmembrane region" description="Helical" evidence="2">
    <location>
        <begin position="165"/>
        <end position="184"/>
    </location>
</feature>
<reference evidence="3 4" key="1">
    <citation type="submission" date="2018-07" db="EMBL/GenBank/DDBJ databases">
        <title>Whole Genome Shotgun Sequence of Streptomyces spongiicola strain 531S.</title>
        <authorList>
            <person name="Dohra H."/>
            <person name="Kodani S."/>
        </authorList>
    </citation>
    <scope>NUCLEOTIDE SEQUENCE [LARGE SCALE GENOMIC DNA]</scope>
    <source>
        <strain evidence="3 4">531S</strain>
    </source>
</reference>
<evidence type="ECO:0000313" key="3">
    <source>
        <dbReference type="EMBL" id="GBQ00226.1"/>
    </source>
</evidence>
<evidence type="ECO:0000256" key="1">
    <source>
        <dbReference type="SAM" id="MobiDB-lite"/>
    </source>
</evidence>
<gene>
    <name evidence="3" type="ORF">SSP531S_16400</name>
</gene>
<dbReference type="Pfam" id="PF26606">
    <property type="entry name" value="SCO4848"/>
    <property type="match status" value="1"/>
</dbReference>
<feature type="region of interest" description="Disordered" evidence="1">
    <location>
        <begin position="126"/>
        <end position="155"/>
    </location>
</feature>
<evidence type="ECO:0000313" key="4">
    <source>
        <dbReference type="Proteomes" id="UP000265354"/>
    </source>
</evidence>
<evidence type="ECO:0000256" key="2">
    <source>
        <dbReference type="SAM" id="Phobius"/>
    </source>
</evidence>
<comment type="caution">
    <text evidence="3">The sequence shown here is derived from an EMBL/GenBank/DDBJ whole genome shotgun (WGS) entry which is preliminary data.</text>
</comment>
<dbReference type="AlphaFoldDB" id="A0A388SV41"/>
<keyword evidence="2" id="KW-0472">Membrane</keyword>
<feature type="compositionally biased region" description="Low complexity" evidence="1">
    <location>
        <begin position="126"/>
        <end position="144"/>
    </location>
</feature>
<proteinExistence type="predicted"/>
<feature type="transmembrane region" description="Helical" evidence="2">
    <location>
        <begin position="204"/>
        <end position="228"/>
    </location>
</feature>
<dbReference type="NCBIfam" id="NF046117">
    <property type="entry name" value="SCO4848_fam"/>
    <property type="match status" value="1"/>
</dbReference>
<keyword evidence="2" id="KW-0812">Transmembrane</keyword>
<protein>
    <submittedName>
        <fullName evidence="3">Uncharacterized protein</fullName>
    </submittedName>
</protein>